<sequence length="102" mass="12202">LFMDCSFSFQVWNSVFRWLGVSLVQQHYSQFGLVFREKNLKILHRVIWHCTCWCIWLHHNKIMFQNGRRADACEIIQHIHALSWTWARYKGSLSSGLSFGAW</sequence>
<feature type="non-terminal residue" evidence="1">
    <location>
        <position position="102"/>
    </location>
</feature>
<reference evidence="1" key="1">
    <citation type="submission" date="2014-07" db="EMBL/GenBank/DDBJ databases">
        <title>Identification of a novel salt tolerance gene in wild soybean by whole-genome sequencing.</title>
        <authorList>
            <person name="Lam H.-M."/>
            <person name="Qi X."/>
            <person name="Li M.-W."/>
            <person name="Liu X."/>
            <person name="Xie M."/>
            <person name="Ni M."/>
            <person name="Xu X."/>
        </authorList>
    </citation>
    <scope>NUCLEOTIDE SEQUENCE [LARGE SCALE GENOMIC DNA]</scope>
    <source>
        <tissue evidence="1">Root</tissue>
    </source>
</reference>
<protein>
    <submittedName>
        <fullName evidence="1">Uncharacterized protein</fullName>
    </submittedName>
</protein>
<proteinExistence type="predicted"/>
<dbReference type="Proteomes" id="UP000053555">
    <property type="component" value="Unassembled WGS sequence"/>
</dbReference>
<dbReference type="AlphaFoldDB" id="A0A0B2QXQ6"/>
<feature type="non-terminal residue" evidence="1">
    <location>
        <position position="1"/>
    </location>
</feature>
<name>A0A0B2QXQ6_GLYSO</name>
<evidence type="ECO:0000313" key="1">
    <source>
        <dbReference type="EMBL" id="KHN24583.1"/>
    </source>
</evidence>
<dbReference type="EMBL" id="KN655292">
    <property type="protein sequence ID" value="KHN24583.1"/>
    <property type="molecule type" value="Genomic_DNA"/>
</dbReference>
<accession>A0A0B2QXQ6</accession>
<organism evidence="1">
    <name type="scientific">Glycine soja</name>
    <name type="common">Wild soybean</name>
    <dbReference type="NCBI Taxonomy" id="3848"/>
    <lineage>
        <taxon>Eukaryota</taxon>
        <taxon>Viridiplantae</taxon>
        <taxon>Streptophyta</taxon>
        <taxon>Embryophyta</taxon>
        <taxon>Tracheophyta</taxon>
        <taxon>Spermatophyta</taxon>
        <taxon>Magnoliopsida</taxon>
        <taxon>eudicotyledons</taxon>
        <taxon>Gunneridae</taxon>
        <taxon>Pentapetalae</taxon>
        <taxon>rosids</taxon>
        <taxon>fabids</taxon>
        <taxon>Fabales</taxon>
        <taxon>Fabaceae</taxon>
        <taxon>Papilionoideae</taxon>
        <taxon>50 kb inversion clade</taxon>
        <taxon>NPAAA clade</taxon>
        <taxon>indigoferoid/millettioid clade</taxon>
        <taxon>Phaseoleae</taxon>
        <taxon>Glycine</taxon>
        <taxon>Glycine subgen. Soja</taxon>
    </lineage>
</organism>
<gene>
    <name evidence="1" type="ORF">glysoja_039590</name>
</gene>